<keyword evidence="5 6" id="KW-0472">Membrane</keyword>
<keyword evidence="4 6" id="KW-1133">Transmembrane helix</keyword>
<evidence type="ECO:0000256" key="5">
    <source>
        <dbReference type="ARBA" id="ARBA00023136"/>
    </source>
</evidence>
<dbReference type="InterPro" id="IPR006043">
    <property type="entry name" value="NCS2"/>
</dbReference>
<dbReference type="GO" id="GO:0016020">
    <property type="term" value="C:membrane"/>
    <property type="evidence" value="ECO:0007669"/>
    <property type="project" value="UniProtKB-SubCell"/>
</dbReference>
<keyword evidence="8" id="KW-1185">Reference proteome</keyword>
<dbReference type="GO" id="GO:0022857">
    <property type="term" value="F:transmembrane transporter activity"/>
    <property type="evidence" value="ECO:0007669"/>
    <property type="project" value="InterPro"/>
</dbReference>
<dbReference type="EMBL" id="RWGY01000039">
    <property type="protein sequence ID" value="TVU09417.1"/>
    <property type="molecule type" value="Genomic_DNA"/>
</dbReference>
<dbReference type="Pfam" id="PF00860">
    <property type="entry name" value="Xan_ur_permease"/>
    <property type="match status" value="1"/>
</dbReference>
<protein>
    <recommendedName>
        <fullName evidence="9">Nucleobase-ascorbate transporter 6</fullName>
    </recommendedName>
</protein>
<dbReference type="Proteomes" id="UP000324897">
    <property type="component" value="Chromosome 3"/>
</dbReference>
<feature type="transmembrane region" description="Helical" evidence="6">
    <location>
        <begin position="217"/>
        <end position="236"/>
    </location>
</feature>
<feature type="transmembrane region" description="Helical" evidence="6">
    <location>
        <begin position="97"/>
        <end position="116"/>
    </location>
</feature>
<dbReference type="OrthoDB" id="1641903at2759"/>
<evidence type="ECO:0000256" key="2">
    <source>
        <dbReference type="ARBA" id="ARBA00008821"/>
    </source>
</evidence>
<feature type="transmembrane region" description="Helical" evidence="6">
    <location>
        <begin position="424"/>
        <end position="440"/>
    </location>
</feature>
<feature type="transmembrane region" description="Helical" evidence="6">
    <location>
        <begin position="193"/>
        <end position="211"/>
    </location>
</feature>
<keyword evidence="3 6" id="KW-0812">Transmembrane</keyword>
<gene>
    <name evidence="7" type="ORF">EJB05_42889</name>
</gene>
<evidence type="ECO:0000256" key="6">
    <source>
        <dbReference type="SAM" id="Phobius"/>
    </source>
</evidence>
<evidence type="ECO:0000313" key="7">
    <source>
        <dbReference type="EMBL" id="TVU09417.1"/>
    </source>
</evidence>
<proteinExistence type="inferred from homology"/>
<dbReference type="PANTHER" id="PTHR11119">
    <property type="entry name" value="XANTHINE-URACIL / VITAMIN C PERMEASE FAMILY MEMBER"/>
    <property type="match status" value="1"/>
</dbReference>
<feature type="transmembrane region" description="Helical" evidence="6">
    <location>
        <begin position="137"/>
        <end position="155"/>
    </location>
</feature>
<sequence>MAAAPPPKPDELQPHPPKEQLPGVSFCITSPPPWPEAIILGFQHFIVMLGTTVIIPSALVPQMGGGNEEKARVVQTILFVTGINTLFQTFFGTRLPVVMGGSYVFVAPTISIILAGRYSNEADPRTKFLRTMRGTQGALLIASTIQMILGFSGLWRNVVRLLSPLSAVPLVSLVGFGLYELGFPGVAKCVEVGLPELLLLVAFSQYLPHVLHFGKQVFGRFGVLFTVAIVWLYAYILTISGAYKNAAPKTQVHCRVDRSGLISGAPWISVPYPFQWGPPTFDAGEAFAMMMTSFIALVESTGAFIAASRYASATNIPPSIISRGIGWQGIGILLDSFFGTASGTSVLAENIGLLALTRVGSRRVVQISAGFMIFFSVLGKFGALFASIPLPIFAGMYCIFFAYVGAVGLAYLQFCNLNSFRTKFILGFSFFMGLSVPQYFNEFTAVSGHGPVHTGARWFNDMINVPFSSKPFVGGLVAYVLDNTIQVKDARKDRGYHWWDKSRSFKKDARSEEFYSLPFNLNKFFPPS</sequence>
<feature type="transmembrane region" description="Helical" evidence="6">
    <location>
        <begin position="364"/>
        <end position="386"/>
    </location>
</feature>
<evidence type="ECO:0000256" key="1">
    <source>
        <dbReference type="ARBA" id="ARBA00004141"/>
    </source>
</evidence>
<feature type="transmembrane region" description="Helical" evidence="6">
    <location>
        <begin position="73"/>
        <end position="91"/>
    </location>
</feature>
<name>A0A5J9TDY0_9POAL</name>
<organism evidence="7 8">
    <name type="scientific">Eragrostis curvula</name>
    <name type="common">weeping love grass</name>
    <dbReference type="NCBI Taxonomy" id="38414"/>
    <lineage>
        <taxon>Eukaryota</taxon>
        <taxon>Viridiplantae</taxon>
        <taxon>Streptophyta</taxon>
        <taxon>Embryophyta</taxon>
        <taxon>Tracheophyta</taxon>
        <taxon>Spermatophyta</taxon>
        <taxon>Magnoliopsida</taxon>
        <taxon>Liliopsida</taxon>
        <taxon>Poales</taxon>
        <taxon>Poaceae</taxon>
        <taxon>PACMAD clade</taxon>
        <taxon>Chloridoideae</taxon>
        <taxon>Eragrostideae</taxon>
        <taxon>Eragrostidinae</taxon>
        <taxon>Eragrostis</taxon>
    </lineage>
</organism>
<accession>A0A5J9TDY0</accession>
<dbReference type="AlphaFoldDB" id="A0A5J9TDY0"/>
<evidence type="ECO:0008006" key="9">
    <source>
        <dbReference type="Google" id="ProtNLM"/>
    </source>
</evidence>
<reference evidence="7 8" key="1">
    <citation type="journal article" date="2019" name="Sci. Rep.">
        <title>A high-quality genome of Eragrostis curvula grass provides insights into Poaceae evolution and supports new strategies to enhance forage quality.</title>
        <authorList>
            <person name="Carballo J."/>
            <person name="Santos B.A.C.M."/>
            <person name="Zappacosta D."/>
            <person name="Garbus I."/>
            <person name="Selva J.P."/>
            <person name="Gallo C.A."/>
            <person name="Diaz A."/>
            <person name="Albertini E."/>
            <person name="Caccamo M."/>
            <person name="Echenique V."/>
        </authorList>
    </citation>
    <scope>NUCLEOTIDE SEQUENCE [LARGE SCALE GENOMIC DNA]</scope>
    <source>
        <strain evidence="8">cv. Victoria</strain>
        <tissue evidence="7">Leaf</tissue>
    </source>
</reference>
<feature type="transmembrane region" description="Helical" evidence="6">
    <location>
        <begin position="392"/>
        <end position="412"/>
    </location>
</feature>
<comment type="subcellular location">
    <subcellularLocation>
        <location evidence="1">Membrane</location>
        <topology evidence="1">Multi-pass membrane protein</topology>
    </subcellularLocation>
</comment>
<evidence type="ECO:0000256" key="3">
    <source>
        <dbReference type="ARBA" id="ARBA00022692"/>
    </source>
</evidence>
<evidence type="ECO:0000256" key="4">
    <source>
        <dbReference type="ARBA" id="ARBA00022989"/>
    </source>
</evidence>
<dbReference type="Gramene" id="TVU09417">
    <property type="protein sequence ID" value="TVU09417"/>
    <property type="gene ID" value="EJB05_42889"/>
</dbReference>
<comment type="similarity">
    <text evidence="2">Belongs to the nucleobase:cation symporter-2 (NCS2) (TC 2.A.40) family.</text>
</comment>
<comment type="caution">
    <text evidence="7">The sequence shown here is derived from an EMBL/GenBank/DDBJ whole genome shotgun (WGS) entry which is preliminary data.</text>
</comment>
<evidence type="ECO:0000313" key="8">
    <source>
        <dbReference type="Proteomes" id="UP000324897"/>
    </source>
</evidence>
<dbReference type="NCBIfam" id="NF037981">
    <property type="entry name" value="NCS2_1"/>
    <property type="match status" value="1"/>
</dbReference>
<feature type="transmembrane region" description="Helical" evidence="6">
    <location>
        <begin position="38"/>
        <end position="61"/>
    </location>
</feature>